<dbReference type="Gene3D" id="4.10.800.10">
    <property type="entry name" value="Thyroglobulin type-1"/>
    <property type="match status" value="2"/>
</dbReference>
<evidence type="ECO:0000256" key="7">
    <source>
        <dbReference type="ARBA" id="ARBA00023180"/>
    </source>
</evidence>
<dbReference type="InterPro" id="IPR002350">
    <property type="entry name" value="Kazal_dom"/>
</dbReference>
<comment type="caution">
    <text evidence="8">Lacks conserved residue(s) required for the propagation of feature annotation.</text>
</comment>
<keyword evidence="2" id="KW-0964">Secreted</keyword>
<dbReference type="InterPro" id="IPR018247">
    <property type="entry name" value="EF_Hand_1_Ca_BS"/>
</dbReference>
<keyword evidence="6 8" id="KW-1015">Disulfide bond</keyword>
<dbReference type="SUPFAM" id="SSF57610">
    <property type="entry name" value="Thyroglobulin type-1 domain"/>
    <property type="match status" value="2"/>
</dbReference>
<dbReference type="Pfam" id="PF00086">
    <property type="entry name" value="Thyroglobulin_1"/>
    <property type="match status" value="2"/>
</dbReference>
<feature type="disulfide bond" evidence="8">
    <location>
        <begin position="143"/>
        <end position="150"/>
    </location>
</feature>
<dbReference type="GO" id="GO:0005615">
    <property type="term" value="C:extracellular space"/>
    <property type="evidence" value="ECO:0007669"/>
    <property type="project" value="TreeGrafter"/>
</dbReference>
<dbReference type="InterPro" id="IPR019577">
    <property type="entry name" value="SPARC/Testican_Ca-bd-dom"/>
</dbReference>
<evidence type="ECO:0000256" key="8">
    <source>
        <dbReference type="PROSITE-ProRule" id="PRU00500"/>
    </source>
</evidence>
<feature type="domain" description="Kazal-like" evidence="12">
    <location>
        <begin position="48"/>
        <end position="104"/>
    </location>
</feature>
<dbReference type="SUPFAM" id="SSF100895">
    <property type="entry name" value="Kazal-type serine protease inhibitors"/>
    <property type="match status" value="1"/>
</dbReference>
<accession>A0A085M992</accession>
<evidence type="ECO:0000256" key="4">
    <source>
        <dbReference type="ARBA" id="ARBA00022737"/>
    </source>
</evidence>
<dbReference type="SMART" id="SM00211">
    <property type="entry name" value="TY"/>
    <property type="match status" value="2"/>
</dbReference>
<dbReference type="PROSITE" id="PS51465">
    <property type="entry name" value="KAZAL_2"/>
    <property type="match status" value="1"/>
</dbReference>
<feature type="domain" description="Thyroglobulin type-1" evidence="11">
    <location>
        <begin position="390"/>
        <end position="460"/>
    </location>
</feature>
<dbReference type="GO" id="GO:0005509">
    <property type="term" value="F:calcium ion binding"/>
    <property type="evidence" value="ECO:0007669"/>
    <property type="project" value="InterPro"/>
</dbReference>
<dbReference type="PROSITE" id="PS00484">
    <property type="entry name" value="THYROGLOBULIN_1_1"/>
    <property type="match status" value="1"/>
</dbReference>
<dbReference type="CDD" id="cd16234">
    <property type="entry name" value="EFh_SPARC_SMOC"/>
    <property type="match status" value="2"/>
</dbReference>
<evidence type="ECO:0000256" key="6">
    <source>
        <dbReference type="ARBA" id="ARBA00023157"/>
    </source>
</evidence>
<dbReference type="InterPro" id="IPR011992">
    <property type="entry name" value="EF-hand-dom_pair"/>
</dbReference>
<evidence type="ECO:0000259" key="12">
    <source>
        <dbReference type="PROSITE" id="PS51465"/>
    </source>
</evidence>
<evidence type="ECO:0000256" key="2">
    <source>
        <dbReference type="ARBA" id="ARBA00022525"/>
    </source>
</evidence>
<dbReference type="Pfam" id="PF07648">
    <property type="entry name" value="Kazal_2"/>
    <property type="match status" value="1"/>
</dbReference>
<evidence type="ECO:0000256" key="3">
    <source>
        <dbReference type="ARBA" id="ARBA00022729"/>
    </source>
</evidence>
<keyword evidence="14" id="KW-1185">Reference proteome</keyword>
<evidence type="ECO:0008006" key="15">
    <source>
        <dbReference type="Google" id="ProtNLM"/>
    </source>
</evidence>
<dbReference type="CDD" id="cd00191">
    <property type="entry name" value="TY"/>
    <property type="match status" value="2"/>
</dbReference>
<dbReference type="SMART" id="SM00280">
    <property type="entry name" value="KAZAL"/>
    <property type="match status" value="1"/>
</dbReference>
<feature type="domain" description="EF-hand" evidence="10">
    <location>
        <begin position="253"/>
        <end position="288"/>
    </location>
</feature>
<dbReference type="Pfam" id="PF10591">
    <property type="entry name" value="SPARC_Ca_bdg"/>
    <property type="match status" value="2"/>
</dbReference>
<dbReference type="PANTHER" id="PTHR12352:SF3">
    <property type="entry name" value="NIDOGEN-2"/>
    <property type="match status" value="1"/>
</dbReference>
<dbReference type="Gene3D" id="3.30.60.30">
    <property type="match status" value="1"/>
</dbReference>
<dbReference type="Gene3D" id="1.10.238.10">
    <property type="entry name" value="EF-hand"/>
    <property type="match status" value="2"/>
</dbReference>
<evidence type="ECO:0000259" key="10">
    <source>
        <dbReference type="PROSITE" id="PS50222"/>
    </source>
</evidence>
<keyword evidence="3" id="KW-0732">Signal</keyword>
<feature type="disulfide bond" evidence="8">
    <location>
        <begin position="152"/>
        <end position="172"/>
    </location>
</feature>
<keyword evidence="7" id="KW-0325">Glycoprotein</keyword>
<dbReference type="InterPro" id="IPR036857">
    <property type="entry name" value="Thyroglobulin_1_sf"/>
</dbReference>
<feature type="disulfide bond" evidence="8">
    <location>
        <begin position="430"/>
        <end position="437"/>
    </location>
</feature>
<dbReference type="PROSITE" id="PS50222">
    <property type="entry name" value="EF_HAND_2"/>
    <property type="match status" value="1"/>
</dbReference>
<dbReference type="InterPro" id="IPR002048">
    <property type="entry name" value="EF_hand_dom"/>
</dbReference>
<dbReference type="CDD" id="cd00104">
    <property type="entry name" value="KAZAL_FS"/>
    <property type="match status" value="1"/>
</dbReference>
<feature type="region of interest" description="Disordered" evidence="9">
    <location>
        <begin position="384"/>
        <end position="407"/>
    </location>
</feature>
<dbReference type="SUPFAM" id="SSF47473">
    <property type="entry name" value="EF-hand"/>
    <property type="match status" value="2"/>
</dbReference>
<dbReference type="PROSITE" id="PS51162">
    <property type="entry name" value="THYROGLOBULIN_1_2"/>
    <property type="match status" value="2"/>
</dbReference>
<dbReference type="InterPro" id="IPR051950">
    <property type="entry name" value="Dev_reg/Prot_inhib"/>
</dbReference>
<dbReference type="AlphaFoldDB" id="A0A085M992"/>
<evidence type="ECO:0000256" key="1">
    <source>
        <dbReference type="ARBA" id="ARBA00004613"/>
    </source>
</evidence>
<name>A0A085M992_9BILA</name>
<evidence type="ECO:0000313" key="13">
    <source>
        <dbReference type="EMBL" id="KFD53788.1"/>
    </source>
</evidence>
<dbReference type="Proteomes" id="UP000030764">
    <property type="component" value="Unassembled WGS sequence"/>
</dbReference>
<feature type="compositionally biased region" description="Basic and acidic residues" evidence="9">
    <location>
        <begin position="384"/>
        <end position="406"/>
    </location>
</feature>
<keyword evidence="4" id="KW-0677">Repeat</keyword>
<gene>
    <name evidence="13" type="ORF">M513_05294</name>
</gene>
<dbReference type="InterPro" id="IPR000716">
    <property type="entry name" value="Thyroglobulin_1"/>
</dbReference>
<protein>
    <recommendedName>
        <fullName evidence="15">Thyroglobulin type-1 repeat-containing domain protein</fullName>
    </recommendedName>
</protein>
<sequence>MVSAYCLITRRIRERSSDFYNWRLSVCSTLIVLLCLASGRGSPTSISPALSQSCDTRVLCPSSSMVVDPVCGSDGRTYNSLCEVKRVVCYGNPVKVKYRGPCLEKGRCQLERSFQLELAAKRNLSTLFVPECEEDGSFSSIQCHKSTGYCWCVTTSGKPVPGTSNRFKKPSCLPQACTSAYRSTFITNLIKMFQDEHEREMHHKHRYHDPWEVRSITLDTVLKRWDILIDSFTGLLIHSVTPKPINLTVIPSPARMVIEWKFNRLDVNHDNKISSGELRRLRELIKALVQPTACARRFPKFCDLDHDRKISRSEWTICMGVDVNMAFRLFLTLNKVRQEAMIMTDDQKSYNAPVLDDLHAASMLAASSSSGSFGLKENRVAHREAKEEERTDCRSQRQRALEDHRRNPSSGIYMPACSPTNDRLYQQVQCHKLTGFCWCSDPETGKPIPNTSTKNAKPVCDKPWEKVKLSIRGCGPKKLRRFLFQLFSTLESSMIASGYNELAEEMSRRDLAVRWKFQDMDKNKNKKLERKEWKYYRAVLKQWKGVRKCGRNFLRACDSNGDSIITEKEWLNCTIELYESQKTVAKGRGRNPFLHILDPNQRAEARYAGVEETCDAVCKTEKAEWKRYNQTEPAYIELYDDYKECYSQCEVEQMTNYTRYLILSSKVKAEKSEKMNGVVCVNESILQFSIYRFIVK</sequence>
<evidence type="ECO:0000259" key="11">
    <source>
        <dbReference type="PROSITE" id="PS51162"/>
    </source>
</evidence>
<dbReference type="FunFam" id="4.10.800.10:FF:000004">
    <property type="entry name" value="SPARC-related modular calcium-binding protein 1"/>
    <property type="match status" value="2"/>
</dbReference>
<dbReference type="EMBL" id="KL363213">
    <property type="protein sequence ID" value="KFD53788.1"/>
    <property type="molecule type" value="Genomic_DNA"/>
</dbReference>
<evidence type="ECO:0000256" key="9">
    <source>
        <dbReference type="SAM" id="MobiDB-lite"/>
    </source>
</evidence>
<keyword evidence="5" id="KW-0106">Calcium</keyword>
<reference evidence="13 14" key="1">
    <citation type="journal article" date="2014" name="Nat. Genet.">
        <title>Genome and transcriptome of the porcine whipworm Trichuris suis.</title>
        <authorList>
            <person name="Jex A.R."/>
            <person name="Nejsum P."/>
            <person name="Schwarz E.M."/>
            <person name="Hu L."/>
            <person name="Young N.D."/>
            <person name="Hall R.S."/>
            <person name="Korhonen P.K."/>
            <person name="Liao S."/>
            <person name="Thamsborg S."/>
            <person name="Xia J."/>
            <person name="Xu P."/>
            <person name="Wang S."/>
            <person name="Scheerlinck J.P."/>
            <person name="Hofmann A."/>
            <person name="Sternberg P.W."/>
            <person name="Wang J."/>
            <person name="Gasser R.B."/>
        </authorList>
    </citation>
    <scope>NUCLEOTIDE SEQUENCE [LARGE SCALE GENOMIC DNA]</scope>
    <source>
        <strain evidence="13">DCEP-RM93M</strain>
    </source>
</reference>
<dbReference type="PROSITE" id="PS00018">
    <property type="entry name" value="EF_HAND_1"/>
    <property type="match status" value="3"/>
</dbReference>
<evidence type="ECO:0000256" key="5">
    <source>
        <dbReference type="ARBA" id="ARBA00022837"/>
    </source>
</evidence>
<evidence type="ECO:0000313" key="14">
    <source>
        <dbReference type="Proteomes" id="UP000030764"/>
    </source>
</evidence>
<dbReference type="InterPro" id="IPR036058">
    <property type="entry name" value="Kazal_dom_sf"/>
</dbReference>
<dbReference type="PANTHER" id="PTHR12352">
    <property type="entry name" value="SECRETED MODULAR CALCIUM-BINDING PROTEIN"/>
    <property type="match status" value="1"/>
</dbReference>
<feature type="domain" description="Thyroglobulin type-1" evidence="11">
    <location>
        <begin position="105"/>
        <end position="172"/>
    </location>
</feature>
<proteinExistence type="predicted"/>
<organism evidence="13 14">
    <name type="scientific">Trichuris suis</name>
    <name type="common">pig whipworm</name>
    <dbReference type="NCBI Taxonomy" id="68888"/>
    <lineage>
        <taxon>Eukaryota</taxon>
        <taxon>Metazoa</taxon>
        <taxon>Ecdysozoa</taxon>
        <taxon>Nematoda</taxon>
        <taxon>Enoplea</taxon>
        <taxon>Dorylaimia</taxon>
        <taxon>Trichinellida</taxon>
        <taxon>Trichuridae</taxon>
        <taxon>Trichuris</taxon>
    </lineage>
</organism>
<comment type="subcellular location">
    <subcellularLocation>
        <location evidence="1">Secreted</location>
    </subcellularLocation>
</comment>